<evidence type="ECO:0000256" key="11">
    <source>
        <dbReference type="ARBA" id="ARBA00022989"/>
    </source>
</evidence>
<evidence type="ECO:0000256" key="8">
    <source>
        <dbReference type="ARBA" id="ARBA00022771"/>
    </source>
</evidence>
<dbReference type="InterPro" id="IPR053238">
    <property type="entry name" value="RING-H2_zinc_finger"/>
</dbReference>
<dbReference type="AlphaFoldDB" id="A0A8J5VV99"/>
<comment type="similarity">
    <text evidence="13">Belongs to the RING-type zinc finger family. ATL subfamily.</text>
</comment>
<keyword evidence="6 16" id="KW-0812">Transmembrane</keyword>
<feature type="transmembrane region" description="Helical" evidence="16">
    <location>
        <begin position="60"/>
        <end position="82"/>
    </location>
</feature>
<evidence type="ECO:0000256" key="6">
    <source>
        <dbReference type="ARBA" id="ARBA00022692"/>
    </source>
</evidence>
<evidence type="ECO:0000256" key="10">
    <source>
        <dbReference type="ARBA" id="ARBA00022833"/>
    </source>
</evidence>
<dbReference type="PROSITE" id="PS50089">
    <property type="entry name" value="ZF_RING_2"/>
    <property type="match status" value="1"/>
</dbReference>
<dbReference type="InterPro" id="IPR001841">
    <property type="entry name" value="Znf_RING"/>
</dbReference>
<dbReference type="SMART" id="SM00184">
    <property type="entry name" value="RING"/>
    <property type="match status" value="1"/>
</dbReference>
<evidence type="ECO:0000256" key="1">
    <source>
        <dbReference type="ARBA" id="ARBA00000900"/>
    </source>
</evidence>
<reference evidence="19" key="1">
    <citation type="journal article" date="2021" name="bioRxiv">
        <title>Whole Genome Assembly and Annotation of Northern Wild Rice, Zizania palustris L., Supports a Whole Genome Duplication in the Zizania Genus.</title>
        <authorList>
            <person name="Haas M."/>
            <person name="Kono T."/>
            <person name="Macchietto M."/>
            <person name="Millas R."/>
            <person name="McGilp L."/>
            <person name="Shao M."/>
            <person name="Duquette J."/>
            <person name="Hirsch C.N."/>
            <person name="Kimball J."/>
        </authorList>
    </citation>
    <scope>NUCLEOTIDE SEQUENCE</scope>
    <source>
        <tissue evidence="19">Fresh leaf tissue</tissue>
    </source>
</reference>
<comment type="subcellular location">
    <subcellularLocation>
        <location evidence="2">Membrane</location>
        <topology evidence="2">Single-pass membrane protein</topology>
    </subcellularLocation>
</comment>
<evidence type="ECO:0000256" key="15">
    <source>
        <dbReference type="SAM" id="MobiDB-lite"/>
    </source>
</evidence>
<comment type="pathway">
    <text evidence="3">Protein modification; protein ubiquitination.</text>
</comment>
<dbReference type="PANTHER" id="PTHR14155">
    <property type="entry name" value="RING FINGER DOMAIN-CONTAINING"/>
    <property type="match status" value="1"/>
</dbReference>
<keyword evidence="5" id="KW-0808">Transferase</keyword>
<dbReference type="Proteomes" id="UP000729402">
    <property type="component" value="Unassembled WGS sequence"/>
</dbReference>
<dbReference type="EMBL" id="JAAALK010000283">
    <property type="protein sequence ID" value="KAG8072466.1"/>
    <property type="molecule type" value="Genomic_DNA"/>
</dbReference>
<organism evidence="19 20">
    <name type="scientific">Zizania palustris</name>
    <name type="common">Northern wild rice</name>
    <dbReference type="NCBI Taxonomy" id="103762"/>
    <lineage>
        <taxon>Eukaryota</taxon>
        <taxon>Viridiplantae</taxon>
        <taxon>Streptophyta</taxon>
        <taxon>Embryophyta</taxon>
        <taxon>Tracheophyta</taxon>
        <taxon>Spermatophyta</taxon>
        <taxon>Magnoliopsida</taxon>
        <taxon>Liliopsida</taxon>
        <taxon>Poales</taxon>
        <taxon>Poaceae</taxon>
        <taxon>BOP clade</taxon>
        <taxon>Oryzoideae</taxon>
        <taxon>Oryzeae</taxon>
        <taxon>Zizaniinae</taxon>
        <taxon>Zizania</taxon>
    </lineage>
</organism>
<evidence type="ECO:0000313" key="20">
    <source>
        <dbReference type="Proteomes" id="UP000729402"/>
    </source>
</evidence>
<proteinExistence type="inferred from homology"/>
<dbReference type="OrthoDB" id="8062037at2759"/>
<evidence type="ECO:0000256" key="12">
    <source>
        <dbReference type="ARBA" id="ARBA00023136"/>
    </source>
</evidence>
<keyword evidence="9" id="KW-0833">Ubl conjugation pathway</keyword>
<comment type="catalytic activity">
    <reaction evidence="1">
        <text>S-ubiquitinyl-[E2 ubiquitin-conjugating enzyme]-L-cysteine + [acceptor protein]-L-lysine = [E2 ubiquitin-conjugating enzyme]-L-cysteine + N(6)-ubiquitinyl-[acceptor protein]-L-lysine.</text>
        <dbReference type="EC" id="2.3.2.27"/>
    </reaction>
</comment>
<protein>
    <recommendedName>
        <fullName evidence="4">RING-type E3 ubiquitin transferase</fullName>
        <ecNumber evidence="4">2.3.2.27</ecNumber>
    </recommendedName>
</protein>
<feature type="compositionally biased region" description="Basic residues" evidence="15">
    <location>
        <begin position="272"/>
        <end position="281"/>
    </location>
</feature>
<dbReference type="EC" id="2.3.2.27" evidence="4"/>
<comment type="caution">
    <text evidence="19">The sequence shown here is derived from an EMBL/GenBank/DDBJ whole genome shotgun (WGS) entry which is preliminary data.</text>
</comment>
<evidence type="ECO:0000256" key="3">
    <source>
        <dbReference type="ARBA" id="ARBA00004906"/>
    </source>
</evidence>
<dbReference type="PANTHER" id="PTHR14155:SF568">
    <property type="entry name" value="OS02G0759400 PROTEIN"/>
    <property type="match status" value="1"/>
</dbReference>
<evidence type="ECO:0000256" key="16">
    <source>
        <dbReference type="SAM" id="Phobius"/>
    </source>
</evidence>
<evidence type="ECO:0000313" key="19">
    <source>
        <dbReference type="EMBL" id="KAG8072466.1"/>
    </source>
</evidence>
<keyword evidence="8 14" id="KW-0863">Zinc-finger</keyword>
<dbReference type="Pfam" id="PF13639">
    <property type="entry name" value="zf-RING_2"/>
    <property type="match status" value="1"/>
</dbReference>
<evidence type="ECO:0000256" key="5">
    <source>
        <dbReference type="ARBA" id="ARBA00022679"/>
    </source>
</evidence>
<keyword evidence="12 16" id="KW-0472">Membrane</keyword>
<evidence type="ECO:0000256" key="2">
    <source>
        <dbReference type="ARBA" id="ARBA00004167"/>
    </source>
</evidence>
<evidence type="ECO:0000256" key="17">
    <source>
        <dbReference type="SAM" id="SignalP"/>
    </source>
</evidence>
<feature type="signal peptide" evidence="17">
    <location>
        <begin position="1"/>
        <end position="34"/>
    </location>
</feature>
<sequence>MSSQVVGLHMARRHGKHALLAAALLACVLQASSAGAQPAPPQGYSYGGDVSGQQAHVSTTMIVLLAAVVAVFLFIASSTIYLRHCTGYPERESDAGRFMPANSFISRRQRRPRGLASSVIRMFPTMKYAEAKALRVGKVAGALECAVCLSEFEDDETLRFLPKCSHAFHPDCIGEWLASHVTCPVCRRNLDPNKDTTTEEVIIPAAGQETNSSSNEIAVVRQEDGGHQAAVVIDVVTEEERRKEEKELQALGTQLRAMRSMSGHRPATSAKKLVRSHSTGH</sequence>
<keyword evidence="17" id="KW-0732">Signal</keyword>
<keyword evidence="7" id="KW-0479">Metal-binding</keyword>
<feature type="region of interest" description="Disordered" evidence="15">
    <location>
        <begin position="257"/>
        <end position="281"/>
    </location>
</feature>
<evidence type="ECO:0000256" key="7">
    <source>
        <dbReference type="ARBA" id="ARBA00022723"/>
    </source>
</evidence>
<keyword evidence="10" id="KW-0862">Zinc</keyword>
<evidence type="ECO:0000259" key="18">
    <source>
        <dbReference type="PROSITE" id="PS50089"/>
    </source>
</evidence>
<reference evidence="19" key="2">
    <citation type="submission" date="2021-02" db="EMBL/GenBank/DDBJ databases">
        <authorList>
            <person name="Kimball J.A."/>
            <person name="Haas M.W."/>
            <person name="Macchietto M."/>
            <person name="Kono T."/>
            <person name="Duquette J."/>
            <person name="Shao M."/>
        </authorList>
    </citation>
    <scope>NUCLEOTIDE SEQUENCE</scope>
    <source>
        <tissue evidence="19">Fresh leaf tissue</tissue>
    </source>
</reference>
<evidence type="ECO:0000256" key="9">
    <source>
        <dbReference type="ARBA" id="ARBA00022786"/>
    </source>
</evidence>
<evidence type="ECO:0000256" key="4">
    <source>
        <dbReference type="ARBA" id="ARBA00012483"/>
    </source>
</evidence>
<gene>
    <name evidence="19" type="ORF">GUJ93_ZPchr0006g45121</name>
</gene>
<dbReference type="GO" id="GO:0016020">
    <property type="term" value="C:membrane"/>
    <property type="evidence" value="ECO:0007669"/>
    <property type="project" value="UniProtKB-SubCell"/>
</dbReference>
<keyword evidence="11 16" id="KW-1133">Transmembrane helix</keyword>
<keyword evidence="20" id="KW-1185">Reference proteome</keyword>
<evidence type="ECO:0000256" key="14">
    <source>
        <dbReference type="PROSITE-ProRule" id="PRU00175"/>
    </source>
</evidence>
<dbReference type="CDD" id="cd16461">
    <property type="entry name" value="RING-H2_EL5-like"/>
    <property type="match status" value="1"/>
</dbReference>
<feature type="chain" id="PRO_5035149439" description="RING-type E3 ubiquitin transferase" evidence="17">
    <location>
        <begin position="35"/>
        <end position="281"/>
    </location>
</feature>
<accession>A0A8J5VV99</accession>
<dbReference type="FunFam" id="3.30.40.10:FF:000187">
    <property type="entry name" value="E3 ubiquitin-protein ligase ATL6"/>
    <property type="match status" value="1"/>
</dbReference>
<dbReference type="GO" id="GO:0008270">
    <property type="term" value="F:zinc ion binding"/>
    <property type="evidence" value="ECO:0007669"/>
    <property type="project" value="UniProtKB-KW"/>
</dbReference>
<name>A0A8J5VV99_ZIZPA</name>
<evidence type="ECO:0000256" key="13">
    <source>
        <dbReference type="ARBA" id="ARBA00024209"/>
    </source>
</evidence>
<dbReference type="GO" id="GO:0061630">
    <property type="term" value="F:ubiquitin protein ligase activity"/>
    <property type="evidence" value="ECO:0007669"/>
    <property type="project" value="UniProtKB-EC"/>
</dbReference>
<feature type="domain" description="RING-type" evidence="18">
    <location>
        <begin position="145"/>
        <end position="187"/>
    </location>
</feature>